<reference evidence="2 3" key="1">
    <citation type="submission" date="2019-10" db="EMBL/GenBank/DDBJ databases">
        <title>New species of Slilvanegrellaceae.</title>
        <authorList>
            <person name="Pitt A."/>
            <person name="Hahn M.W."/>
        </authorList>
    </citation>
    <scope>NUCLEOTIDE SEQUENCE [LARGE SCALE GENOMIC DNA]</scope>
    <source>
        <strain evidence="2 3">SP-Ram-0.45-NSY-1</strain>
    </source>
</reference>
<gene>
    <name evidence="2" type="ORF">GCL60_02420</name>
</gene>
<dbReference type="OrthoDB" id="4939178at2"/>
<comment type="caution">
    <text evidence="2">The sequence shown here is derived from an EMBL/GenBank/DDBJ whole genome shotgun (WGS) entry which is preliminary data.</text>
</comment>
<keyword evidence="1" id="KW-0812">Transmembrane</keyword>
<evidence type="ECO:0000313" key="3">
    <source>
        <dbReference type="Proteomes" id="UP000437748"/>
    </source>
</evidence>
<name>A0A6N6VZT0_9BACT</name>
<evidence type="ECO:0000313" key="2">
    <source>
        <dbReference type="EMBL" id="KAB8040802.1"/>
    </source>
</evidence>
<dbReference type="EMBL" id="WFLM01000001">
    <property type="protein sequence ID" value="KAB8040802.1"/>
    <property type="molecule type" value="Genomic_DNA"/>
</dbReference>
<sequence>MTDVKLEKYLHRLDKALGSISVSEKAEIITEIKSHILEALSRDPSQSIESVLNSLGEPEQVASRYLLEKGLKPNKPPFHPIFKWLIIGFLGTLLIFGIFSSVLLWKLSPKFVMNNNIGYFELLNGSLKVKFNLNNDDDTSIYFSKPDQNLSKSIIVDKNKFSEINLNFAQGDIFVTYTDKNELFWNCENTHSDDKIDINESEKEKIQINMRNISFAKCKIQVPIVNKLVINGLNGSIHIENPVYITESTLENGKIFIKPDTKLKYNFNNKIVNGSIDKFSSTNSSNAIDLKTSVTNGNIIKN</sequence>
<accession>A0A6N6VZT0</accession>
<protein>
    <submittedName>
        <fullName evidence="2">Uncharacterized protein</fullName>
    </submittedName>
</protein>
<proteinExistence type="predicted"/>
<feature type="transmembrane region" description="Helical" evidence="1">
    <location>
        <begin position="81"/>
        <end position="105"/>
    </location>
</feature>
<dbReference type="Proteomes" id="UP000437748">
    <property type="component" value="Unassembled WGS sequence"/>
</dbReference>
<organism evidence="2 3">
    <name type="scientific">Silvanigrella paludirubra</name>
    <dbReference type="NCBI Taxonomy" id="2499159"/>
    <lineage>
        <taxon>Bacteria</taxon>
        <taxon>Pseudomonadati</taxon>
        <taxon>Bdellovibrionota</taxon>
        <taxon>Oligoflexia</taxon>
        <taxon>Silvanigrellales</taxon>
        <taxon>Silvanigrellaceae</taxon>
        <taxon>Silvanigrella</taxon>
    </lineage>
</organism>
<dbReference type="AlphaFoldDB" id="A0A6N6VZT0"/>
<evidence type="ECO:0000256" key="1">
    <source>
        <dbReference type="SAM" id="Phobius"/>
    </source>
</evidence>
<dbReference type="RefSeq" id="WP_153418320.1">
    <property type="nucleotide sequence ID" value="NZ_WFLM01000001.1"/>
</dbReference>
<dbReference type="Pfam" id="PF22564">
    <property type="entry name" value="HAAS"/>
    <property type="match status" value="1"/>
</dbReference>
<keyword evidence="1" id="KW-0472">Membrane</keyword>
<keyword evidence="1" id="KW-1133">Transmembrane helix</keyword>
<keyword evidence="3" id="KW-1185">Reference proteome</keyword>